<reference evidence="8" key="2">
    <citation type="journal article" date="2021" name="PeerJ">
        <title>Extensive microbial diversity within the chicken gut microbiome revealed by metagenomics and culture.</title>
        <authorList>
            <person name="Gilroy R."/>
            <person name="Ravi A."/>
            <person name="Getino M."/>
            <person name="Pursley I."/>
            <person name="Horton D.L."/>
            <person name="Alikhan N.F."/>
            <person name="Baker D."/>
            <person name="Gharbi K."/>
            <person name="Hall N."/>
            <person name="Watson M."/>
            <person name="Adriaenssens E.M."/>
            <person name="Foster-Nyarko E."/>
            <person name="Jarju S."/>
            <person name="Secka A."/>
            <person name="Antonio M."/>
            <person name="Oren A."/>
            <person name="Chaudhuri R.R."/>
            <person name="La Ragione R."/>
            <person name="Hildebrand F."/>
            <person name="Pallen M.J."/>
        </authorList>
    </citation>
    <scope>NUCLEOTIDE SEQUENCE</scope>
    <source>
        <strain evidence="8">ChiHjej9B8-7071</strain>
    </source>
</reference>
<evidence type="ECO:0000256" key="3">
    <source>
        <dbReference type="ARBA" id="ARBA00022597"/>
    </source>
</evidence>
<evidence type="ECO:0000256" key="6">
    <source>
        <dbReference type="ARBA" id="ARBA00022777"/>
    </source>
</evidence>
<dbReference type="InterPro" id="IPR050890">
    <property type="entry name" value="PTS_EIIA_component"/>
</dbReference>
<dbReference type="PANTHER" id="PTHR45008:SF1">
    <property type="entry name" value="PTS SYSTEM GLUCOSE-SPECIFIC EIIA COMPONENT"/>
    <property type="match status" value="1"/>
</dbReference>
<dbReference type="GO" id="GO:0016301">
    <property type="term" value="F:kinase activity"/>
    <property type="evidence" value="ECO:0007669"/>
    <property type="project" value="UniProtKB-KW"/>
</dbReference>
<dbReference type="PANTHER" id="PTHR45008">
    <property type="entry name" value="PTS SYSTEM GLUCOSE-SPECIFIC EIIA COMPONENT"/>
    <property type="match status" value="1"/>
</dbReference>
<evidence type="ECO:0000259" key="7">
    <source>
        <dbReference type="PROSITE" id="PS51093"/>
    </source>
</evidence>
<dbReference type="PROSITE" id="PS51093">
    <property type="entry name" value="PTS_EIIA_TYPE_1"/>
    <property type="match status" value="1"/>
</dbReference>
<dbReference type="PROSITE" id="PS00371">
    <property type="entry name" value="PTS_EIIA_TYPE_1_HIS"/>
    <property type="match status" value="1"/>
</dbReference>
<accession>A0A9D1A6C1</accession>
<sequence>MGIFDKLFSGKPKEMELGAPVAGEAVPIQEVKDPTFGDEILGKGMAIKPTGNQIVAPCDATVDLMFETGHAVSLKGDNGAEILIHVGLETVSLGGKHFKTIAKTGDHVTKGQLLIEFDREAIAAEGLDTITPMVICNTPDYHAVTAYTGKTVAPGDTVLGLVK</sequence>
<evidence type="ECO:0000313" key="8">
    <source>
        <dbReference type="EMBL" id="HIR08781.1"/>
    </source>
</evidence>
<protein>
    <submittedName>
        <fullName evidence="8">PTS glucose transporter subunit IIA</fullName>
    </submittedName>
</protein>
<keyword evidence="5" id="KW-0598">Phosphotransferase system</keyword>
<dbReference type="EMBL" id="DVGD01000004">
    <property type="protein sequence ID" value="HIR08781.1"/>
    <property type="molecule type" value="Genomic_DNA"/>
</dbReference>
<dbReference type="SUPFAM" id="SSF51261">
    <property type="entry name" value="Duplicated hybrid motif"/>
    <property type="match status" value="1"/>
</dbReference>
<dbReference type="NCBIfam" id="TIGR00830">
    <property type="entry name" value="PTBA"/>
    <property type="match status" value="1"/>
</dbReference>
<keyword evidence="6" id="KW-0418">Kinase</keyword>
<dbReference type="GO" id="GO:0005737">
    <property type="term" value="C:cytoplasm"/>
    <property type="evidence" value="ECO:0007669"/>
    <property type="project" value="UniProtKB-SubCell"/>
</dbReference>
<gene>
    <name evidence="8" type="ORF">IAA70_00090</name>
</gene>
<dbReference type="Gene3D" id="2.70.70.10">
    <property type="entry name" value="Glucose Permease (Domain IIA)"/>
    <property type="match status" value="1"/>
</dbReference>
<evidence type="ECO:0000256" key="4">
    <source>
        <dbReference type="ARBA" id="ARBA00022679"/>
    </source>
</evidence>
<keyword evidence="4" id="KW-0808">Transferase</keyword>
<dbReference type="InterPro" id="IPR011055">
    <property type="entry name" value="Dup_hybrid_motif"/>
</dbReference>
<evidence type="ECO:0000256" key="5">
    <source>
        <dbReference type="ARBA" id="ARBA00022683"/>
    </source>
</evidence>
<evidence type="ECO:0000256" key="1">
    <source>
        <dbReference type="ARBA" id="ARBA00004496"/>
    </source>
</evidence>
<keyword evidence="3 8" id="KW-0762">Sugar transport</keyword>
<dbReference type="InterPro" id="IPR001127">
    <property type="entry name" value="PTS_EIIA_1_perm"/>
</dbReference>
<reference evidence="8" key="1">
    <citation type="submission" date="2020-10" db="EMBL/GenBank/DDBJ databases">
        <authorList>
            <person name="Gilroy R."/>
        </authorList>
    </citation>
    <scope>NUCLEOTIDE SEQUENCE</scope>
    <source>
        <strain evidence="8">ChiHjej9B8-7071</strain>
    </source>
</reference>
<dbReference type="GO" id="GO:0009401">
    <property type="term" value="P:phosphoenolpyruvate-dependent sugar phosphotransferase system"/>
    <property type="evidence" value="ECO:0007669"/>
    <property type="project" value="UniProtKB-KW"/>
</dbReference>
<keyword evidence="2" id="KW-0813">Transport</keyword>
<dbReference type="Proteomes" id="UP000824258">
    <property type="component" value="Unassembled WGS sequence"/>
</dbReference>
<dbReference type="AlphaFoldDB" id="A0A9D1A6C1"/>
<evidence type="ECO:0000313" key="9">
    <source>
        <dbReference type="Proteomes" id="UP000824258"/>
    </source>
</evidence>
<feature type="domain" description="PTS EIIA type-1" evidence="7">
    <location>
        <begin position="33"/>
        <end position="137"/>
    </location>
</feature>
<comment type="caution">
    <text evidence="8">The sequence shown here is derived from an EMBL/GenBank/DDBJ whole genome shotgun (WGS) entry which is preliminary data.</text>
</comment>
<dbReference type="FunFam" id="2.70.70.10:FF:000001">
    <property type="entry name" value="PTS system glucose-specific IIA component"/>
    <property type="match status" value="1"/>
</dbReference>
<proteinExistence type="predicted"/>
<comment type="subcellular location">
    <subcellularLocation>
        <location evidence="1">Cytoplasm</location>
    </subcellularLocation>
</comment>
<dbReference type="Pfam" id="PF00358">
    <property type="entry name" value="PTS_EIIA_1"/>
    <property type="match status" value="1"/>
</dbReference>
<evidence type="ECO:0000256" key="2">
    <source>
        <dbReference type="ARBA" id="ARBA00022448"/>
    </source>
</evidence>
<organism evidence="8 9">
    <name type="scientific">Candidatus Avoscillospira stercoripullorum</name>
    <dbReference type="NCBI Taxonomy" id="2840709"/>
    <lineage>
        <taxon>Bacteria</taxon>
        <taxon>Bacillati</taxon>
        <taxon>Bacillota</taxon>
        <taxon>Clostridia</taxon>
        <taxon>Eubacteriales</taxon>
        <taxon>Oscillospiraceae</taxon>
        <taxon>Oscillospiraceae incertae sedis</taxon>
        <taxon>Candidatus Avoscillospira</taxon>
    </lineage>
</organism>
<name>A0A9D1A6C1_9FIRM</name>